<evidence type="ECO:0000256" key="1">
    <source>
        <dbReference type="ARBA" id="ARBA00012831"/>
    </source>
</evidence>
<dbReference type="PROSITE" id="PS50862">
    <property type="entry name" value="AA_TRNA_LIGASE_II"/>
    <property type="match status" value="1"/>
</dbReference>
<name>A0A2H0UP28_9BACT</name>
<dbReference type="EC" id="6.1.1.15" evidence="1"/>
<dbReference type="Gene3D" id="3.30.930.10">
    <property type="entry name" value="Bira Bifunctional Protein, Domain 2"/>
    <property type="match status" value="1"/>
</dbReference>
<gene>
    <name evidence="11" type="ORF">COU10_00700</name>
</gene>
<keyword evidence="6" id="KW-0648">Protein biosynthesis</keyword>
<dbReference type="InterPro" id="IPR006195">
    <property type="entry name" value="aa-tRNA-synth_II"/>
</dbReference>
<dbReference type="Pfam" id="PF03129">
    <property type="entry name" value="HGTP_anticodon"/>
    <property type="match status" value="1"/>
</dbReference>
<evidence type="ECO:0000256" key="8">
    <source>
        <dbReference type="ARBA" id="ARBA00029731"/>
    </source>
</evidence>
<dbReference type="GO" id="GO:0004827">
    <property type="term" value="F:proline-tRNA ligase activity"/>
    <property type="evidence" value="ECO:0007669"/>
    <property type="project" value="UniProtKB-EC"/>
</dbReference>
<evidence type="ECO:0000313" key="11">
    <source>
        <dbReference type="EMBL" id="PIR88179.1"/>
    </source>
</evidence>
<dbReference type="PANTHER" id="PTHR42753">
    <property type="entry name" value="MITOCHONDRIAL RIBOSOME PROTEIN L39/PROLYL-TRNA LIGASE FAMILY MEMBER"/>
    <property type="match status" value="1"/>
</dbReference>
<dbReference type="InterPro" id="IPR044140">
    <property type="entry name" value="ProRS_anticodon_short"/>
</dbReference>
<dbReference type="InterPro" id="IPR036621">
    <property type="entry name" value="Anticodon-bd_dom_sf"/>
</dbReference>
<keyword evidence="7 11" id="KW-0030">Aminoacyl-tRNA synthetase</keyword>
<evidence type="ECO:0000313" key="12">
    <source>
        <dbReference type="Proteomes" id="UP000230903"/>
    </source>
</evidence>
<reference evidence="12" key="1">
    <citation type="submission" date="2017-09" db="EMBL/GenBank/DDBJ databases">
        <title>Depth-based differentiation of microbial function through sediment-hosted aquifers and enrichment of novel symbionts in the deep terrestrial subsurface.</title>
        <authorList>
            <person name="Probst A.J."/>
            <person name="Ladd B."/>
            <person name="Jarett J.K."/>
            <person name="Geller-Mcgrath D.E."/>
            <person name="Sieber C.M.K."/>
            <person name="Emerson J.B."/>
            <person name="Anantharaman K."/>
            <person name="Thomas B.C."/>
            <person name="Malmstrom R."/>
            <person name="Stieglmeier M."/>
            <person name="Klingl A."/>
            <person name="Woyke T."/>
            <person name="Ryan C.M."/>
            <person name="Banfield J.F."/>
        </authorList>
    </citation>
    <scope>NUCLEOTIDE SEQUENCE [LARGE SCALE GENOMIC DNA]</scope>
</reference>
<dbReference type="Proteomes" id="UP000230903">
    <property type="component" value="Unassembled WGS sequence"/>
</dbReference>
<comment type="caution">
    <text evidence="11">The sequence shown here is derived from an EMBL/GenBank/DDBJ whole genome shotgun (WGS) entry which is preliminary data.</text>
</comment>
<keyword evidence="3" id="KW-0436">Ligase</keyword>
<accession>A0A2H0UP28</accession>
<dbReference type="InterPro" id="IPR004154">
    <property type="entry name" value="Anticodon-bd"/>
</dbReference>
<dbReference type="CDD" id="cd00861">
    <property type="entry name" value="ProRS_anticodon_short"/>
    <property type="match status" value="1"/>
</dbReference>
<proteinExistence type="predicted"/>
<dbReference type="GO" id="GO:0005737">
    <property type="term" value="C:cytoplasm"/>
    <property type="evidence" value="ECO:0007669"/>
    <property type="project" value="InterPro"/>
</dbReference>
<organism evidence="11 12">
    <name type="scientific">Candidatus Harrisonbacteria bacterium CG10_big_fil_rev_8_21_14_0_10_45_28</name>
    <dbReference type="NCBI Taxonomy" id="1974586"/>
    <lineage>
        <taxon>Bacteria</taxon>
        <taxon>Candidatus Harrisoniibacteriota</taxon>
    </lineage>
</organism>
<dbReference type="InterPro" id="IPR050062">
    <property type="entry name" value="Pro-tRNA_synthetase"/>
</dbReference>
<dbReference type="InterPro" id="IPR002316">
    <property type="entry name" value="Pro-tRNA-ligase_IIa"/>
</dbReference>
<dbReference type="PANTHER" id="PTHR42753:SF2">
    <property type="entry name" value="PROLINE--TRNA LIGASE"/>
    <property type="match status" value="1"/>
</dbReference>
<dbReference type="Gene3D" id="3.40.50.800">
    <property type="entry name" value="Anticodon-binding domain"/>
    <property type="match status" value="1"/>
</dbReference>
<dbReference type="Pfam" id="PF00587">
    <property type="entry name" value="tRNA-synt_2b"/>
    <property type="match status" value="1"/>
</dbReference>
<comment type="catalytic activity">
    <reaction evidence="9">
        <text>tRNA(Pro) + L-proline + ATP = L-prolyl-tRNA(Pro) + AMP + diphosphate</text>
        <dbReference type="Rhea" id="RHEA:14305"/>
        <dbReference type="Rhea" id="RHEA-COMP:9700"/>
        <dbReference type="Rhea" id="RHEA-COMP:9702"/>
        <dbReference type="ChEBI" id="CHEBI:30616"/>
        <dbReference type="ChEBI" id="CHEBI:33019"/>
        <dbReference type="ChEBI" id="CHEBI:60039"/>
        <dbReference type="ChEBI" id="CHEBI:78442"/>
        <dbReference type="ChEBI" id="CHEBI:78532"/>
        <dbReference type="ChEBI" id="CHEBI:456215"/>
        <dbReference type="EC" id="6.1.1.15"/>
    </reaction>
</comment>
<dbReference type="GO" id="GO:0006433">
    <property type="term" value="P:prolyl-tRNA aminoacylation"/>
    <property type="evidence" value="ECO:0007669"/>
    <property type="project" value="InterPro"/>
</dbReference>
<protein>
    <recommendedName>
        <fullName evidence="2">Proline--tRNA ligase</fullName>
        <ecNumber evidence="1">6.1.1.15</ecNumber>
    </recommendedName>
    <alternativeName>
        <fullName evidence="8">Prolyl-tRNA synthetase</fullName>
    </alternativeName>
</protein>
<dbReference type="InterPro" id="IPR045864">
    <property type="entry name" value="aa-tRNA-synth_II/BPL/LPL"/>
</dbReference>
<evidence type="ECO:0000256" key="7">
    <source>
        <dbReference type="ARBA" id="ARBA00023146"/>
    </source>
</evidence>
<feature type="domain" description="Aminoacyl-transfer RNA synthetases class-II family profile" evidence="10">
    <location>
        <begin position="1"/>
        <end position="282"/>
    </location>
</feature>
<evidence type="ECO:0000256" key="3">
    <source>
        <dbReference type="ARBA" id="ARBA00022598"/>
    </source>
</evidence>
<dbReference type="SUPFAM" id="SSF52954">
    <property type="entry name" value="Class II aaRS ABD-related"/>
    <property type="match status" value="1"/>
</dbReference>
<evidence type="ECO:0000256" key="5">
    <source>
        <dbReference type="ARBA" id="ARBA00022840"/>
    </source>
</evidence>
<keyword evidence="4" id="KW-0547">Nucleotide-binding</keyword>
<evidence type="ECO:0000256" key="2">
    <source>
        <dbReference type="ARBA" id="ARBA00019110"/>
    </source>
</evidence>
<dbReference type="EMBL" id="PFBC01000011">
    <property type="protein sequence ID" value="PIR88179.1"/>
    <property type="molecule type" value="Genomic_DNA"/>
</dbReference>
<evidence type="ECO:0000256" key="6">
    <source>
        <dbReference type="ARBA" id="ARBA00022917"/>
    </source>
</evidence>
<keyword evidence="5" id="KW-0067">ATP-binding</keyword>
<evidence type="ECO:0000256" key="4">
    <source>
        <dbReference type="ARBA" id="ARBA00022741"/>
    </source>
</evidence>
<dbReference type="AlphaFoldDB" id="A0A2H0UP28"/>
<dbReference type="InterPro" id="IPR002314">
    <property type="entry name" value="aa-tRNA-synt_IIb"/>
</dbReference>
<evidence type="ECO:0000259" key="10">
    <source>
        <dbReference type="PROSITE" id="PS50862"/>
    </source>
</evidence>
<evidence type="ECO:0000256" key="9">
    <source>
        <dbReference type="ARBA" id="ARBA00047671"/>
    </source>
</evidence>
<sequence>MAGVYAYLPLGLRVLNKIVGVIREEMNAIDGKELFLTALQEKGVWEKSGRWDDKVIDVWFKTALKNGGELGLATTHEEPLTSLMKNHINSYKDLPRYVYQFQTKFRNELRAKSGLLRGREFLMKDLYSFSLDQESHDEYYERAKLAYVRIFDRLGIGDKTFVTFASGGSFSKFSHEFQTLCDAGEDLIHVCYKCKVAVNKEILAEQNTCPECGSKELKEEKAIEVGNIFPLGTKFSDALDLTYVNEKNEKKSVVMGCYGIGPGRVMGTIVEAMADSKGLVWPENISPFAVHLISIGDVKERADELYQKMTDEGVEVLYDDRDVSAGEKLADSDLIGITKRMVISEKSLAAGGVEVKMRSEGEARIEKI</sequence>
<dbReference type="SUPFAM" id="SSF55681">
    <property type="entry name" value="Class II aaRS and biotin synthetases"/>
    <property type="match status" value="1"/>
</dbReference>
<dbReference type="PRINTS" id="PR01046">
    <property type="entry name" value="TRNASYNTHPRO"/>
</dbReference>
<dbReference type="GO" id="GO:0005524">
    <property type="term" value="F:ATP binding"/>
    <property type="evidence" value="ECO:0007669"/>
    <property type="project" value="UniProtKB-KW"/>
</dbReference>